<accession>A0A9N9AVK6</accession>
<gene>
    <name evidence="1" type="ORF">DERYTH_LOCUS4870</name>
</gene>
<proteinExistence type="predicted"/>
<reference evidence="1" key="1">
    <citation type="submission" date="2021-06" db="EMBL/GenBank/DDBJ databases">
        <authorList>
            <person name="Kallberg Y."/>
            <person name="Tangrot J."/>
            <person name="Rosling A."/>
        </authorList>
    </citation>
    <scope>NUCLEOTIDE SEQUENCE</scope>
    <source>
        <strain evidence="1">MA453B</strain>
    </source>
</reference>
<dbReference type="AlphaFoldDB" id="A0A9N9AVK6"/>
<name>A0A9N9AVK6_9GLOM</name>
<dbReference type="EMBL" id="CAJVPY010001935">
    <property type="protein sequence ID" value="CAG8542417.1"/>
    <property type="molecule type" value="Genomic_DNA"/>
</dbReference>
<comment type="caution">
    <text evidence="1">The sequence shown here is derived from an EMBL/GenBank/DDBJ whole genome shotgun (WGS) entry which is preliminary data.</text>
</comment>
<protein>
    <submittedName>
        <fullName evidence="1">5044_t:CDS:1</fullName>
    </submittedName>
</protein>
<keyword evidence="2" id="KW-1185">Reference proteome</keyword>
<evidence type="ECO:0000313" key="2">
    <source>
        <dbReference type="Proteomes" id="UP000789405"/>
    </source>
</evidence>
<dbReference type="Proteomes" id="UP000789405">
    <property type="component" value="Unassembled WGS sequence"/>
</dbReference>
<sequence>MQRNAAVNIVLRDPVPTELKQIQETLPDSTTQRTIPAILIIVFGKKRTGLPTTFSLEFLKECKKSLTVFARVNQRDVNTLHRKDDAGVLHRLSDKTTDERVRKMKLGVIGRYLYADQPNVSHTLT</sequence>
<evidence type="ECO:0000313" key="1">
    <source>
        <dbReference type="EMBL" id="CAG8542417.1"/>
    </source>
</evidence>
<organism evidence="1 2">
    <name type="scientific">Dentiscutata erythropus</name>
    <dbReference type="NCBI Taxonomy" id="1348616"/>
    <lineage>
        <taxon>Eukaryota</taxon>
        <taxon>Fungi</taxon>
        <taxon>Fungi incertae sedis</taxon>
        <taxon>Mucoromycota</taxon>
        <taxon>Glomeromycotina</taxon>
        <taxon>Glomeromycetes</taxon>
        <taxon>Diversisporales</taxon>
        <taxon>Gigasporaceae</taxon>
        <taxon>Dentiscutata</taxon>
    </lineage>
</organism>